<dbReference type="Gene3D" id="3.90.550.10">
    <property type="entry name" value="Spore Coat Polysaccharide Biosynthesis Protein SpsA, Chain A"/>
    <property type="match status" value="1"/>
</dbReference>
<evidence type="ECO:0000256" key="4">
    <source>
        <dbReference type="ARBA" id="ARBA00022679"/>
    </source>
</evidence>
<dbReference type="OrthoDB" id="431432at2759"/>
<evidence type="ECO:0000256" key="2">
    <source>
        <dbReference type="ARBA" id="ARBA00009239"/>
    </source>
</evidence>
<keyword evidence="9" id="KW-0472">Membrane</keyword>
<keyword evidence="5" id="KW-0812">Transmembrane</keyword>
<dbReference type="InterPro" id="IPR051227">
    <property type="entry name" value="CS_glycosyltransferase"/>
</dbReference>
<protein>
    <recommendedName>
        <fullName evidence="10">Hexosyltransferase</fullName>
        <ecNumber evidence="10">2.4.1.-</ecNumber>
    </recommendedName>
</protein>
<dbReference type="GO" id="GO:0047238">
    <property type="term" value="F:glucuronosyl-N-acetylgalactosaminyl-proteoglycan 4-beta-N-acetylgalactosaminyltransferase activity"/>
    <property type="evidence" value="ECO:0007669"/>
    <property type="project" value="TreeGrafter"/>
</dbReference>
<reference evidence="11" key="1">
    <citation type="submission" date="2020-07" db="EMBL/GenBank/DDBJ databases">
        <title>Clarias magur genome sequencing, assembly and annotation.</title>
        <authorList>
            <person name="Kushwaha B."/>
            <person name="Kumar R."/>
            <person name="Das P."/>
            <person name="Joshi C.G."/>
            <person name="Kumar D."/>
            <person name="Nagpure N.S."/>
            <person name="Pandey M."/>
            <person name="Agarwal S."/>
            <person name="Srivastava S."/>
            <person name="Singh M."/>
            <person name="Sahoo L."/>
            <person name="Jayasankar P."/>
            <person name="Meher P.K."/>
            <person name="Koringa P.G."/>
            <person name="Iquebal M.A."/>
            <person name="Das S.P."/>
            <person name="Bit A."/>
            <person name="Patnaik S."/>
            <person name="Patel N."/>
            <person name="Shah T.M."/>
            <person name="Hinsu A."/>
            <person name="Jena J.K."/>
        </authorList>
    </citation>
    <scope>NUCLEOTIDE SEQUENCE</scope>
    <source>
        <strain evidence="11">CIFAMagur01</strain>
        <tissue evidence="11">Testis</tissue>
    </source>
</reference>
<dbReference type="InterPro" id="IPR042567">
    <property type="entry name" value="SPIN/Ssty_sf"/>
</dbReference>
<keyword evidence="4 10" id="KW-0808">Transferase</keyword>
<dbReference type="PANTHER" id="PTHR12369">
    <property type="entry name" value="CHONDROITIN SYNTHASE"/>
    <property type="match status" value="1"/>
</dbReference>
<dbReference type="Pfam" id="PF05679">
    <property type="entry name" value="CHGN"/>
    <property type="match status" value="1"/>
</dbReference>
<name>A0A8J4UBN6_CLAMG</name>
<evidence type="ECO:0000256" key="10">
    <source>
        <dbReference type="RuleBase" id="RU364016"/>
    </source>
</evidence>
<comment type="similarity">
    <text evidence="3">Belongs to the SPIN/STSY family.</text>
</comment>
<feature type="non-terminal residue" evidence="11">
    <location>
        <position position="438"/>
    </location>
</feature>
<keyword evidence="12" id="KW-1185">Reference proteome</keyword>
<dbReference type="EMBL" id="QNUK01000046">
    <property type="protein sequence ID" value="KAF5905323.1"/>
    <property type="molecule type" value="Genomic_DNA"/>
</dbReference>
<dbReference type="InterPro" id="IPR008428">
    <property type="entry name" value="Chond_GalNAc"/>
</dbReference>
<evidence type="ECO:0000256" key="6">
    <source>
        <dbReference type="ARBA" id="ARBA00022968"/>
    </source>
</evidence>
<evidence type="ECO:0000256" key="1">
    <source>
        <dbReference type="ARBA" id="ARBA00004447"/>
    </source>
</evidence>
<dbReference type="Pfam" id="PF02513">
    <property type="entry name" value="Spin-Ssty"/>
    <property type="match status" value="1"/>
</dbReference>
<keyword evidence="7" id="KW-1133">Transmembrane helix</keyword>
<dbReference type="InterPro" id="IPR003671">
    <property type="entry name" value="SPIN/Ssty"/>
</dbReference>
<dbReference type="InterPro" id="IPR029044">
    <property type="entry name" value="Nucleotide-diphossugar_trans"/>
</dbReference>
<dbReference type="EC" id="2.4.1.-" evidence="10"/>
<dbReference type="GO" id="GO:0007276">
    <property type="term" value="P:gamete generation"/>
    <property type="evidence" value="ECO:0007669"/>
    <property type="project" value="InterPro"/>
</dbReference>
<keyword evidence="8 10" id="KW-0333">Golgi apparatus</keyword>
<dbReference type="AlphaFoldDB" id="A0A8J4UBN6"/>
<evidence type="ECO:0000256" key="8">
    <source>
        <dbReference type="ARBA" id="ARBA00023034"/>
    </source>
</evidence>
<dbReference type="SUPFAM" id="SSF53448">
    <property type="entry name" value="Nucleotide-diphospho-sugar transferases"/>
    <property type="match status" value="1"/>
</dbReference>
<keyword evidence="6 10" id="KW-0735">Signal-anchor</keyword>
<sequence>MFSCILAPYRISDARLAERMLGRAVEHQFETEDGSKNGWKGLVLARSPIMPTWFFITYEKDPVLYMYQLLEDYKEGDLKILPDSEDPTEVKEAGEVFDSLVGKQVEYTNEDGAQRTDQSNTPTTRHPVQKTLRRDVAGAIEAALHILNGPKDKDDPQYRKIFSPHDFFEGNVQIPYYISTDFPGGICIGILLSERDKGSLYDLTFRDNTSLDFRRLELFRPFAPLQNVKDEAIDTSRMLINIIVPLATRVDTFQQFMSHFGEVCVQDERIHLTVVNFGTEQMNEVRRIIETAARRIRSRNFTLVNLNEKFSRGRALNTGARVWKKSNVLLFFCDVDVHFTVDFLNACRINSQPGKRVFYPIPFSQYNPNVIYGDHITPLEKQQVINKSTGFWRDLGFGITCQYLSDFINIGGFDVSTKSWGKEDLQLYRKYLHSNLMV</sequence>
<dbReference type="PANTHER" id="PTHR12369:SF19">
    <property type="entry name" value="CHONDROITIN SULFATE N-ACETYLGALACTOSAMINYLTRANSFERASE 1"/>
    <property type="match status" value="1"/>
</dbReference>
<evidence type="ECO:0000313" key="11">
    <source>
        <dbReference type="EMBL" id="KAF5905323.1"/>
    </source>
</evidence>
<evidence type="ECO:0000256" key="5">
    <source>
        <dbReference type="ARBA" id="ARBA00022692"/>
    </source>
</evidence>
<evidence type="ECO:0000256" key="9">
    <source>
        <dbReference type="ARBA" id="ARBA00023136"/>
    </source>
</evidence>
<evidence type="ECO:0000256" key="3">
    <source>
        <dbReference type="ARBA" id="ARBA00009467"/>
    </source>
</evidence>
<organism evidence="11 12">
    <name type="scientific">Clarias magur</name>
    <name type="common">Asian catfish</name>
    <name type="synonym">Macropteronotus magur</name>
    <dbReference type="NCBI Taxonomy" id="1594786"/>
    <lineage>
        <taxon>Eukaryota</taxon>
        <taxon>Metazoa</taxon>
        <taxon>Chordata</taxon>
        <taxon>Craniata</taxon>
        <taxon>Vertebrata</taxon>
        <taxon>Euteleostomi</taxon>
        <taxon>Actinopterygii</taxon>
        <taxon>Neopterygii</taxon>
        <taxon>Teleostei</taxon>
        <taxon>Ostariophysi</taxon>
        <taxon>Siluriformes</taxon>
        <taxon>Clariidae</taxon>
        <taxon>Clarias</taxon>
    </lineage>
</organism>
<comment type="subcellular location">
    <subcellularLocation>
        <location evidence="1 10">Golgi apparatus</location>
        <location evidence="1 10">Golgi stack membrane</location>
        <topology evidence="1 10">Single-pass type II membrane protein</topology>
    </subcellularLocation>
</comment>
<comment type="caution">
    <text evidence="11">The sequence shown here is derived from an EMBL/GenBank/DDBJ whole genome shotgun (WGS) entry which is preliminary data.</text>
</comment>
<accession>A0A8J4UBN6</accession>
<gene>
    <name evidence="11" type="primary">csgalnact1</name>
    <name evidence="11" type="ORF">DAT39_004929</name>
</gene>
<dbReference type="Proteomes" id="UP000727407">
    <property type="component" value="Unassembled WGS sequence"/>
</dbReference>
<evidence type="ECO:0000256" key="7">
    <source>
        <dbReference type="ARBA" id="ARBA00022989"/>
    </source>
</evidence>
<evidence type="ECO:0000313" key="12">
    <source>
        <dbReference type="Proteomes" id="UP000727407"/>
    </source>
</evidence>
<dbReference type="GO" id="GO:0032580">
    <property type="term" value="C:Golgi cisterna membrane"/>
    <property type="evidence" value="ECO:0007669"/>
    <property type="project" value="UniProtKB-SubCell"/>
</dbReference>
<proteinExistence type="inferred from homology"/>
<comment type="similarity">
    <text evidence="2 10">Belongs to the chondroitin N-acetylgalactosaminyltransferase family.</text>
</comment>
<dbReference type="Gene3D" id="2.80.10.70">
    <property type="entry name" value="Spindlin/Ssty"/>
    <property type="match status" value="1"/>
</dbReference>